<sequence length="491" mass="54918">MESLTTDDVFQLIGSENREEKKGGKFEVYKINCDRHKEVQVAMVLNNVIQDGEFYFIVGSRSGQNGPIFQKSSVSVDQFSNKKYLIREKNTLRLANTVEQDVILKNIETYSPQFEKQPTSDAAIATALVTGASSCGTNADTQSLLPIQSSEEDVTKAESMLGKLNIATNVMQHGPHSVACSLSSETVTHLMQQSYGRMAMANYRGRCRYHHLVTQYYEIFEFTESRQPITISFSPNDQMEIPKKLKYYDVKLKDCGKDLTLKKVFEILQVYNSIPPENLTASKERSYIDGTMPLLLDLHIGGTDHKFLLSKDVHKNLEECQVQVSMVKDDKTFVGSGYPYWIGKVGTTDGFSNQSPSAQGEIARSCMNCLTSSIRDQAGKLKCYDKLEHVVEFLATTQIVESIHGNQNYANARTVGMNKLARSLLSSIENGRVTFRNTFDCYSFGDDSYPPIGEEGPSRARNAVWNVTRCGARCDDMSDDSDSDDGEYGII</sequence>
<proteinExistence type="predicted"/>
<protein>
    <submittedName>
        <fullName evidence="1">Uncharacterized protein</fullName>
    </submittedName>
</protein>
<evidence type="ECO:0000313" key="3">
    <source>
        <dbReference type="Proteomes" id="UP000663855"/>
    </source>
</evidence>
<organism evidence="1 3">
    <name type="scientific">Rotaria magnacalcarata</name>
    <dbReference type="NCBI Taxonomy" id="392030"/>
    <lineage>
        <taxon>Eukaryota</taxon>
        <taxon>Metazoa</taxon>
        <taxon>Spiralia</taxon>
        <taxon>Gnathifera</taxon>
        <taxon>Rotifera</taxon>
        <taxon>Eurotatoria</taxon>
        <taxon>Bdelloidea</taxon>
        <taxon>Philodinida</taxon>
        <taxon>Philodinidae</taxon>
        <taxon>Rotaria</taxon>
    </lineage>
</organism>
<evidence type="ECO:0000313" key="1">
    <source>
        <dbReference type="EMBL" id="CAF1579927.1"/>
    </source>
</evidence>
<reference evidence="1" key="1">
    <citation type="submission" date="2021-02" db="EMBL/GenBank/DDBJ databases">
        <authorList>
            <person name="Nowell W R."/>
        </authorList>
    </citation>
    <scope>NUCLEOTIDE SEQUENCE</scope>
</reference>
<comment type="caution">
    <text evidence="1">The sequence shown here is derived from an EMBL/GenBank/DDBJ whole genome shotgun (WGS) entry which is preliminary data.</text>
</comment>
<gene>
    <name evidence="2" type="ORF">BYL167_LOCUS41923</name>
    <name evidence="1" type="ORF">CJN711_LOCUS32861</name>
</gene>
<dbReference type="EMBL" id="CAJOBH010107581">
    <property type="protein sequence ID" value="CAF4644976.1"/>
    <property type="molecule type" value="Genomic_DNA"/>
</dbReference>
<name>A0A815Z3Y6_9BILA</name>
<dbReference type="Proteomes" id="UP000681967">
    <property type="component" value="Unassembled WGS sequence"/>
</dbReference>
<dbReference type="AlphaFoldDB" id="A0A815Z3Y6"/>
<evidence type="ECO:0000313" key="2">
    <source>
        <dbReference type="EMBL" id="CAF4644976.1"/>
    </source>
</evidence>
<dbReference type="EMBL" id="CAJNOV010015806">
    <property type="protein sequence ID" value="CAF1579927.1"/>
    <property type="molecule type" value="Genomic_DNA"/>
</dbReference>
<dbReference type="Proteomes" id="UP000663855">
    <property type="component" value="Unassembled WGS sequence"/>
</dbReference>
<accession>A0A815Z3Y6</accession>